<keyword evidence="1" id="KW-0812">Transmembrane</keyword>
<evidence type="ECO:0000313" key="3">
    <source>
        <dbReference type="EMBL" id="TWH66078.1"/>
    </source>
</evidence>
<feature type="transmembrane region" description="Helical" evidence="1">
    <location>
        <begin position="67"/>
        <end position="88"/>
    </location>
</feature>
<keyword evidence="1" id="KW-0472">Membrane</keyword>
<organism evidence="3 4">
    <name type="scientific">Micromonospora olivasterospora</name>
    <dbReference type="NCBI Taxonomy" id="1880"/>
    <lineage>
        <taxon>Bacteria</taxon>
        <taxon>Bacillati</taxon>
        <taxon>Actinomycetota</taxon>
        <taxon>Actinomycetes</taxon>
        <taxon>Micromonosporales</taxon>
        <taxon>Micromonosporaceae</taxon>
        <taxon>Micromonospora</taxon>
    </lineage>
</organism>
<comment type="caution">
    <text evidence="3">The sequence shown here is derived from an EMBL/GenBank/DDBJ whole genome shotgun (WGS) entry which is preliminary data.</text>
</comment>
<feature type="transmembrane region" description="Helical" evidence="1">
    <location>
        <begin position="18"/>
        <end position="36"/>
    </location>
</feature>
<proteinExistence type="predicted"/>
<sequence length="182" mass="18405">MPPEIDEPSSPASRGVRAFGGAAVAVVVAGAVALLTRQPWLFPSLGPAIMLHVEQPEKPESSPRNTVIGHLVALLAGYALLAATGLAGRPSALQEGVTGLRIVAAAGSLAVTALVLVLLKAAHPPAGATTLIVSLGLLHTPGQLIVAAGAVVLVTLVDLLFNRATGRDMPLWRAPGPAPRKG</sequence>
<dbReference type="Pfam" id="PF04982">
    <property type="entry name" value="TM_HPP"/>
    <property type="match status" value="1"/>
</dbReference>
<feature type="transmembrane region" description="Helical" evidence="1">
    <location>
        <begin position="100"/>
        <end position="122"/>
    </location>
</feature>
<feature type="transmembrane region" description="Helical" evidence="1">
    <location>
        <begin position="142"/>
        <end position="161"/>
    </location>
</feature>
<dbReference type="InterPro" id="IPR058581">
    <property type="entry name" value="TM_HPP"/>
</dbReference>
<dbReference type="RefSeq" id="WP_145773252.1">
    <property type="nucleotide sequence ID" value="NZ_BAAATQ010000196.1"/>
</dbReference>
<gene>
    <name evidence="3" type="ORF">JD77_01022</name>
</gene>
<evidence type="ECO:0000256" key="1">
    <source>
        <dbReference type="SAM" id="Phobius"/>
    </source>
</evidence>
<evidence type="ECO:0000313" key="4">
    <source>
        <dbReference type="Proteomes" id="UP000319825"/>
    </source>
</evidence>
<dbReference type="EMBL" id="VLKE01000001">
    <property type="protein sequence ID" value="TWH66078.1"/>
    <property type="molecule type" value="Genomic_DNA"/>
</dbReference>
<dbReference type="Proteomes" id="UP000319825">
    <property type="component" value="Unassembled WGS sequence"/>
</dbReference>
<keyword evidence="1" id="KW-1133">Transmembrane helix</keyword>
<dbReference type="AlphaFoldDB" id="A0A562I5P5"/>
<protein>
    <submittedName>
        <fullName evidence="3">HPP family protein</fullName>
    </submittedName>
</protein>
<accession>A0A562I5P5</accession>
<keyword evidence="4" id="KW-1185">Reference proteome</keyword>
<feature type="domain" description="HPP transmembrane region" evidence="2">
    <location>
        <begin position="11"/>
        <end position="170"/>
    </location>
</feature>
<evidence type="ECO:0000259" key="2">
    <source>
        <dbReference type="Pfam" id="PF04982"/>
    </source>
</evidence>
<name>A0A562I5P5_MICOL</name>
<dbReference type="OrthoDB" id="9811720at2"/>
<reference evidence="3 4" key="1">
    <citation type="submission" date="2019-07" db="EMBL/GenBank/DDBJ databases">
        <title>R&amp;d 2014.</title>
        <authorList>
            <person name="Klenk H.-P."/>
        </authorList>
    </citation>
    <scope>NUCLEOTIDE SEQUENCE [LARGE SCALE GENOMIC DNA]</scope>
    <source>
        <strain evidence="3 4">DSM 43868</strain>
    </source>
</reference>